<gene>
    <name evidence="3" type="ORF">CM83_35979</name>
    <name evidence="4" type="ORF">CM83_35981</name>
</gene>
<feature type="coiled-coil region" evidence="1">
    <location>
        <begin position="225"/>
        <end position="278"/>
    </location>
</feature>
<evidence type="ECO:0000256" key="1">
    <source>
        <dbReference type="SAM" id="Coils"/>
    </source>
</evidence>
<feature type="compositionally biased region" description="Basic and acidic residues" evidence="2">
    <location>
        <begin position="71"/>
        <end position="84"/>
    </location>
</feature>
<dbReference type="EMBL" id="GBHO01012024">
    <property type="protein sequence ID" value="JAG31580.1"/>
    <property type="molecule type" value="Transcribed_RNA"/>
</dbReference>
<feature type="compositionally biased region" description="Basic and acidic residues" evidence="2">
    <location>
        <begin position="110"/>
        <end position="123"/>
    </location>
</feature>
<feature type="compositionally biased region" description="Polar residues" evidence="2">
    <location>
        <begin position="28"/>
        <end position="45"/>
    </location>
</feature>
<sequence>MSGRGRGVPPSKSVSGRGRGVQGARLQRSVSVSTIPQTAAGSSRTLDPPSLPIRSKTPPTRVDRMSPPVESVDRKASTPVKEDTSASSIHPNLLDDTNVSAIPTGTVPKVESKSRKDRLEEQKKIKEDKERKCLIAQMEAVLASAELYEAQKAHRCPSDQEKVDELKSEMAEKVELIKHYTFCLETIPSYIQAQAVVDDAKKKKEDLLGLLHGSNDSEPVTQEEITKMGEQLKDIKSSLERLKSELINKRIALPLDELEKALREASQLFKRIDDHKQINRALKKMTIVIAHMEKYVGHLEKLGGLLEEKKQLEVHLASLKTSLQLYEMKKVYQL</sequence>
<evidence type="ECO:0000313" key="3">
    <source>
        <dbReference type="EMBL" id="JAG31579.1"/>
    </source>
</evidence>
<feature type="region of interest" description="Disordered" evidence="2">
    <location>
        <begin position="1"/>
        <end position="123"/>
    </location>
</feature>
<evidence type="ECO:0000256" key="2">
    <source>
        <dbReference type="SAM" id="MobiDB-lite"/>
    </source>
</evidence>
<reference evidence="4" key="2">
    <citation type="submission" date="2014-07" db="EMBL/GenBank/DDBJ databases">
        <authorList>
            <person name="Hull J."/>
        </authorList>
    </citation>
    <scope>NUCLEOTIDE SEQUENCE</scope>
</reference>
<protein>
    <submittedName>
        <fullName evidence="4">Uncharacterized protein</fullName>
    </submittedName>
</protein>
<accession>A0A0A9YPZ0</accession>
<reference evidence="4" key="1">
    <citation type="journal article" date="2014" name="PLoS ONE">
        <title>Transcriptome-Based Identification of ABC Transporters in the Western Tarnished Plant Bug Lygus hesperus.</title>
        <authorList>
            <person name="Hull J.J."/>
            <person name="Chaney K."/>
            <person name="Geib S.M."/>
            <person name="Fabrick J.A."/>
            <person name="Brent C.S."/>
            <person name="Walsh D."/>
            <person name="Lavine L.C."/>
        </authorList>
    </citation>
    <scope>NUCLEOTIDE SEQUENCE</scope>
</reference>
<dbReference type="AlphaFoldDB" id="A0A0A9YPZ0"/>
<keyword evidence="1" id="KW-0175">Coiled coil</keyword>
<name>A0A0A9YPZ0_LYGHE</name>
<proteinExistence type="predicted"/>
<feature type="compositionally biased region" description="Polar residues" evidence="2">
    <location>
        <begin position="85"/>
        <end position="103"/>
    </location>
</feature>
<dbReference type="EMBL" id="GBHO01012025">
    <property type="protein sequence ID" value="JAG31579.1"/>
    <property type="molecule type" value="Transcribed_RNA"/>
</dbReference>
<evidence type="ECO:0000313" key="4">
    <source>
        <dbReference type="EMBL" id="JAG31580.1"/>
    </source>
</evidence>
<organism evidence="4">
    <name type="scientific">Lygus hesperus</name>
    <name type="common">Western plant bug</name>
    <dbReference type="NCBI Taxonomy" id="30085"/>
    <lineage>
        <taxon>Eukaryota</taxon>
        <taxon>Metazoa</taxon>
        <taxon>Ecdysozoa</taxon>
        <taxon>Arthropoda</taxon>
        <taxon>Hexapoda</taxon>
        <taxon>Insecta</taxon>
        <taxon>Pterygota</taxon>
        <taxon>Neoptera</taxon>
        <taxon>Paraneoptera</taxon>
        <taxon>Hemiptera</taxon>
        <taxon>Heteroptera</taxon>
        <taxon>Panheteroptera</taxon>
        <taxon>Cimicomorpha</taxon>
        <taxon>Miridae</taxon>
        <taxon>Mirini</taxon>
        <taxon>Lygus</taxon>
    </lineage>
</organism>